<dbReference type="Gene3D" id="3.50.50.60">
    <property type="entry name" value="FAD/NAD(P)-binding domain"/>
    <property type="match status" value="1"/>
</dbReference>
<organism evidence="2 3">
    <name type="scientific">Immundisolibacter cernigliae</name>
    <dbReference type="NCBI Taxonomy" id="1810504"/>
    <lineage>
        <taxon>Bacteria</taxon>
        <taxon>Pseudomonadati</taxon>
        <taxon>Pseudomonadota</taxon>
        <taxon>Gammaproteobacteria</taxon>
        <taxon>Immundisolibacterales</taxon>
        <taxon>Immundisolibacteraceae</taxon>
        <taxon>Immundisolibacter</taxon>
    </lineage>
</organism>
<dbReference type="EMBL" id="CP014671">
    <property type="protein sequence ID" value="ANX04333.1"/>
    <property type="molecule type" value="Genomic_DNA"/>
</dbReference>
<dbReference type="AlphaFoldDB" id="A0A1B1YUP1"/>
<dbReference type="Pfam" id="PF01593">
    <property type="entry name" value="Amino_oxidase"/>
    <property type="match status" value="1"/>
</dbReference>
<dbReference type="RefSeq" id="WP_068804431.1">
    <property type="nucleotide sequence ID" value="NZ_CP014671.1"/>
</dbReference>
<dbReference type="InParanoid" id="A0A1B1YUP1"/>
<dbReference type="InterPro" id="IPR036188">
    <property type="entry name" value="FAD/NAD-bd_sf"/>
</dbReference>
<sequence>MKVFEQSRFGRARLEAPLRVAVLGGGLAGVAAACVLAERGAQVTLIEREAGLGGRLAAWPVQVAGETFEMDRGFHAFFRHYYNLRALLRRVDPALDGLLPLTDYPILTPAGPLSFANLPANPLLTLWPLMRQVGLGLRDLRRVRVGYALAMLGWHPRRTPARWDGISAEQWLQGLNFPPAARLRLLDVFAHSFFNPTGEFSAADLLMLFHYYFFGNREGLVFDVARRPFGQWLWQPFEQHLTALGVQLRLGCAVQAVGRQDAGWQVRAGDDTLAADAVVLTLDVPGLRALLDASPALAGAVSGPLRAQQATRPFAVWRLWLDRPVAAGRAAFAGTAGYDILDNVSVYSAFHEPSRDWAARHGGAVLELHGYGLDCDDEAELRQRLLAALHVVYPETAPAQVLGEQFLLRADCPAFPPGSAATRPGVTTADSSLLVAGDHVRLPFACALMERAVASGTLAANALLATRQVDPAPLWVGPQRGLLASPLRAA</sequence>
<dbReference type="Proteomes" id="UP000092952">
    <property type="component" value="Chromosome"/>
</dbReference>
<evidence type="ECO:0000259" key="1">
    <source>
        <dbReference type="Pfam" id="PF01593"/>
    </source>
</evidence>
<evidence type="ECO:0000313" key="2">
    <source>
        <dbReference type="EMBL" id="ANX04333.1"/>
    </source>
</evidence>
<evidence type="ECO:0000313" key="3">
    <source>
        <dbReference type="Proteomes" id="UP000092952"/>
    </source>
</evidence>
<dbReference type="STRING" id="1810504.PG2T_09200"/>
<accession>A0A1B1YUP1</accession>
<dbReference type="PROSITE" id="PS51257">
    <property type="entry name" value="PROKAR_LIPOPROTEIN"/>
    <property type="match status" value="1"/>
</dbReference>
<dbReference type="SUPFAM" id="SSF51905">
    <property type="entry name" value="FAD/NAD(P)-binding domain"/>
    <property type="match status" value="1"/>
</dbReference>
<dbReference type="InterPro" id="IPR050464">
    <property type="entry name" value="Zeta_carotene_desat/Oxidored"/>
</dbReference>
<dbReference type="OrthoDB" id="311718at2"/>
<keyword evidence="3" id="KW-1185">Reference proteome</keyword>
<dbReference type="GO" id="GO:0016491">
    <property type="term" value="F:oxidoreductase activity"/>
    <property type="evidence" value="ECO:0007669"/>
    <property type="project" value="InterPro"/>
</dbReference>
<dbReference type="KEGG" id="gbi:PG2T_09200"/>
<name>A0A1B1YUP1_9GAMM</name>
<dbReference type="PANTHER" id="PTHR42923:SF43">
    <property type="entry name" value="AMINE OXIDASE"/>
    <property type="match status" value="1"/>
</dbReference>
<feature type="domain" description="Amine oxidase" evidence="1">
    <location>
        <begin position="27"/>
        <end position="464"/>
    </location>
</feature>
<gene>
    <name evidence="2" type="ORF">PG2T_09200</name>
</gene>
<dbReference type="InterPro" id="IPR002937">
    <property type="entry name" value="Amino_oxidase"/>
</dbReference>
<protein>
    <recommendedName>
        <fullName evidence="1">Amine oxidase domain-containing protein</fullName>
    </recommendedName>
</protein>
<reference evidence="3" key="1">
    <citation type="submission" date="2016-03" db="EMBL/GenBank/DDBJ databases">
        <title>Complete genome sequence of Solimmundus cernigliae, representing a novel lineage of polycyclic aromatic hydrocarbon degraders within the Gammaproteobacteria.</title>
        <authorList>
            <person name="Singleton D.R."/>
            <person name="Dickey A.N."/>
            <person name="Scholl E.H."/>
            <person name="Wright F.A."/>
            <person name="Aitken M.D."/>
        </authorList>
    </citation>
    <scope>NUCLEOTIDE SEQUENCE [LARGE SCALE GENOMIC DNA]</scope>
    <source>
        <strain evidence="3">TR3.2</strain>
    </source>
</reference>
<proteinExistence type="predicted"/>
<dbReference type="PANTHER" id="PTHR42923">
    <property type="entry name" value="PROTOPORPHYRINOGEN OXIDASE"/>
    <property type="match status" value="1"/>
</dbReference>